<proteinExistence type="predicted"/>
<organism evidence="2 3">
    <name type="scientific">Naegleria fowleri</name>
    <name type="common">Brain eating amoeba</name>
    <dbReference type="NCBI Taxonomy" id="5763"/>
    <lineage>
        <taxon>Eukaryota</taxon>
        <taxon>Discoba</taxon>
        <taxon>Heterolobosea</taxon>
        <taxon>Tetramitia</taxon>
        <taxon>Eutetramitia</taxon>
        <taxon>Vahlkampfiidae</taxon>
        <taxon>Naegleria</taxon>
    </lineage>
</organism>
<feature type="chain" id="PRO_5025557198" evidence="1">
    <location>
        <begin position="28"/>
        <end position="204"/>
    </location>
</feature>
<feature type="signal peptide" evidence="1">
    <location>
        <begin position="1"/>
        <end position="27"/>
    </location>
</feature>
<dbReference type="EMBL" id="VFQX01000044">
    <property type="protein sequence ID" value="KAF0975535.1"/>
    <property type="molecule type" value="Genomic_DNA"/>
</dbReference>
<dbReference type="GeneID" id="68112747"/>
<evidence type="ECO:0000256" key="1">
    <source>
        <dbReference type="SAM" id="SignalP"/>
    </source>
</evidence>
<dbReference type="Proteomes" id="UP000444721">
    <property type="component" value="Unassembled WGS sequence"/>
</dbReference>
<protein>
    <submittedName>
        <fullName evidence="2">Uncharacterized protein</fullName>
    </submittedName>
</protein>
<dbReference type="VEuPathDB" id="AmoebaDB:NF0122130"/>
<dbReference type="RefSeq" id="XP_044560248.1">
    <property type="nucleotide sequence ID" value="XM_044709063.1"/>
</dbReference>
<dbReference type="VEuPathDB" id="AmoebaDB:FDP41_005529"/>
<dbReference type="AlphaFoldDB" id="A0A6A5BQ34"/>
<evidence type="ECO:0000313" key="2">
    <source>
        <dbReference type="EMBL" id="KAF0975535.1"/>
    </source>
</evidence>
<name>A0A6A5BQ34_NAEFO</name>
<sequence length="204" mass="22539">MKSSVLKSSLLASFLIVASMLSMVIKAELYTTGDKKDATETKDTNTVWPVTNTWWATPNAFFMNPVPFGANFPANFWKTNVWNGNNGVFWNAQLNPFNNELFTNNALFLQNGPNQAMMFPGLQNGNLFFGAFGNNGFTFPAAWNAALFGANNVFPGVPPFGATVLQAKNAVHYPVTEGYDIEYNFPGGRAKQFFAKSKIESQVY</sequence>
<reference evidence="2 3" key="1">
    <citation type="journal article" date="2019" name="Sci. Rep.">
        <title>Nanopore sequencing improves the draft genome of the human pathogenic amoeba Naegleria fowleri.</title>
        <authorList>
            <person name="Liechti N."/>
            <person name="Schurch N."/>
            <person name="Bruggmann R."/>
            <person name="Wittwer M."/>
        </authorList>
    </citation>
    <scope>NUCLEOTIDE SEQUENCE [LARGE SCALE GENOMIC DNA]</scope>
    <source>
        <strain evidence="2 3">ATCC 30894</strain>
    </source>
</reference>
<gene>
    <name evidence="2" type="ORF">FDP41_005529</name>
</gene>
<dbReference type="VEuPathDB" id="AmoebaDB:NfTy_066960"/>
<keyword evidence="1" id="KW-0732">Signal</keyword>
<dbReference type="OrthoDB" id="10490513at2759"/>
<keyword evidence="3" id="KW-1185">Reference proteome</keyword>
<evidence type="ECO:0000313" key="3">
    <source>
        <dbReference type="Proteomes" id="UP000444721"/>
    </source>
</evidence>
<accession>A0A6A5BQ34</accession>
<comment type="caution">
    <text evidence="2">The sequence shown here is derived from an EMBL/GenBank/DDBJ whole genome shotgun (WGS) entry which is preliminary data.</text>
</comment>